<organism evidence="2 3">
    <name type="scientific">Paenibacillus glycanilyticus</name>
    <dbReference type="NCBI Taxonomy" id="126569"/>
    <lineage>
        <taxon>Bacteria</taxon>
        <taxon>Bacillati</taxon>
        <taxon>Bacillota</taxon>
        <taxon>Bacilli</taxon>
        <taxon>Bacillales</taxon>
        <taxon>Paenibacillaceae</taxon>
        <taxon>Paenibacillus</taxon>
    </lineage>
</organism>
<evidence type="ECO:0000259" key="1">
    <source>
        <dbReference type="Pfam" id="PF01979"/>
    </source>
</evidence>
<dbReference type="Pfam" id="PF01979">
    <property type="entry name" value="Amidohydro_1"/>
    <property type="match status" value="1"/>
</dbReference>
<proteinExistence type="predicted"/>
<dbReference type="Gene3D" id="2.30.40.10">
    <property type="entry name" value="Urease, subunit C, domain 1"/>
    <property type="match status" value="2"/>
</dbReference>
<dbReference type="NCBIfam" id="NF011984">
    <property type="entry name" value="PRK15446.1-5"/>
    <property type="match status" value="1"/>
</dbReference>
<dbReference type="NCBIfam" id="NF011990">
    <property type="entry name" value="PRK15446.2-6"/>
    <property type="match status" value="1"/>
</dbReference>
<dbReference type="PIRSF" id="PIRSF038971">
    <property type="entry name" value="PhnM"/>
    <property type="match status" value="1"/>
</dbReference>
<dbReference type="RefSeq" id="WP_317981695.1">
    <property type="nucleotide sequence ID" value="NZ_BTCL01000023.1"/>
</dbReference>
<dbReference type="InterPro" id="IPR011059">
    <property type="entry name" value="Metal-dep_hydrolase_composite"/>
</dbReference>
<dbReference type="InterPro" id="IPR006680">
    <property type="entry name" value="Amidohydro-rel"/>
</dbReference>
<keyword evidence="3" id="KW-1185">Reference proteome</keyword>
<dbReference type="SUPFAM" id="SSF51556">
    <property type="entry name" value="Metallo-dependent hydrolases"/>
    <property type="match status" value="1"/>
</dbReference>
<dbReference type="EMBL" id="BTCL01000023">
    <property type="protein sequence ID" value="GMK47839.1"/>
    <property type="molecule type" value="Genomic_DNA"/>
</dbReference>
<dbReference type="InterPro" id="IPR012696">
    <property type="entry name" value="PhnM"/>
</dbReference>
<protein>
    <submittedName>
        <fullName evidence="2">Alpha-D-ribose 1-methylphosphonate 5-triphosphate diphosphatase</fullName>
    </submittedName>
</protein>
<reference evidence="2 3" key="1">
    <citation type="submission" date="2023-05" db="EMBL/GenBank/DDBJ databases">
        <title>Draft genome of Paenibacillus sp. CCS26.</title>
        <authorList>
            <person name="Akita H."/>
            <person name="Shinto Y."/>
            <person name="Kimura Z."/>
        </authorList>
    </citation>
    <scope>NUCLEOTIDE SEQUENCE [LARGE SCALE GENOMIC DNA]</scope>
    <source>
        <strain evidence="2 3">CCS26</strain>
    </source>
</reference>
<sequence>MTAQTQNCVLIRNGIVVLEDQLVAATIAVKDGIIDALLTDEEAIRQYEHSCGDEAMNRIDAAGRYILPGLIDIHNDAIEKEVQPRPNTLFPLAMSFLEFERKMPLHGITTMYHSLSLGVGLSLRGDHLLTGMVECIDQYRRERSVIRNRIHLRYEVSYLAGYPIVEQYIKDRKIDYLSFMDHSPGQGQYRAPGSFERYVMKNQGVGIEEVQVIVEELLMRRNQIDWENLRALSRLAGQQGIRLASHDDDSVEQVERSRGFGVSVTEFPINMETAQYAARSGLFVCVGAPNLVRGGSHDHNLRALDVIKEGEATIICSDYHPSSLLKAIFMLAEQEVLDLPAAVRLGTLYPAQALGIADQYGSIAPGKAADLILVDQYQGHPWVTHTIVGGKTVYTADAR</sequence>
<dbReference type="InterPro" id="IPR032466">
    <property type="entry name" value="Metal_Hydrolase"/>
</dbReference>
<dbReference type="NCBIfam" id="NF011987">
    <property type="entry name" value="PRK15446.2-3"/>
    <property type="match status" value="1"/>
</dbReference>
<name>A0ABQ6NTI9_9BACL</name>
<comment type="caution">
    <text evidence="2">The sequence shown here is derived from an EMBL/GenBank/DDBJ whole genome shotgun (WGS) entry which is preliminary data.</text>
</comment>
<dbReference type="PANTHER" id="PTHR43135">
    <property type="entry name" value="ALPHA-D-RIBOSE 1-METHYLPHOSPHONATE 5-TRIPHOSPHATE DIPHOSPHATASE"/>
    <property type="match status" value="1"/>
</dbReference>
<dbReference type="Proteomes" id="UP001285921">
    <property type="component" value="Unassembled WGS sequence"/>
</dbReference>
<dbReference type="PANTHER" id="PTHR43135:SF3">
    <property type="entry name" value="ALPHA-D-RIBOSE 1-METHYLPHOSPHONATE 5-TRIPHOSPHATE DIPHOSPHATASE"/>
    <property type="match status" value="1"/>
</dbReference>
<dbReference type="SUPFAM" id="SSF51338">
    <property type="entry name" value="Composite domain of metallo-dependent hydrolases"/>
    <property type="match status" value="1"/>
</dbReference>
<evidence type="ECO:0000313" key="3">
    <source>
        <dbReference type="Proteomes" id="UP001285921"/>
    </source>
</evidence>
<dbReference type="InterPro" id="IPR051781">
    <property type="entry name" value="Metallo-dep_Hydrolase"/>
</dbReference>
<accession>A0ABQ6NTI9</accession>
<evidence type="ECO:0000313" key="2">
    <source>
        <dbReference type="EMBL" id="GMK47839.1"/>
    </source>
</evidence>
<feature type="domain" description="Amidohydrolase-related" evidence="1">
    <location>
        <begin position="301"/>
        <end position="393"/>
    </location>
</feature>
<gene>
    <name evidence="2" type="primary">phnM</name>
    <name evidence="2" type="ORF">PghCCS26_49690</name>
</gene>